<evidence type="ECO:0000313" key="3">
    <source>
        <dbReference type="EMBL" id="KAF8408420.1"/>
    </source>
</evidence>
<keyword evidence="2" id="KW-1133">Transmembrane helix</keyword>
<reference evidence="3 4" key="1">
    <citation type="submission" date="2020-04" db="EMBL/GenBank/DDBJ databases">
        <title>Plant Genome Project.</title>
        <authorList>
            <person name="Zhang R.-G."/>
        </authorList>
    </citation>
    <scope>NUCLEOTIDE SEQUENCE [LARGE SCALE GENOMIC DNA]</scope>
    <source>
        <strain evidence="3">YNK0</strain>
        <tissue evidence="3">Leaf</tissue>
    </source>
</reference>
<evidence type="ECO:0000313" key="4">
    <source>
        <dbReference type="Proteomes" id="UP000655225"/>
    </source>
</evidence>
<accession>A0A834ZMP4</accession>
<comment type="caution">
    <text evidence="3">The sequence shown here is derived from an EMBL/GenBank/DDBJ whole genome shotgun (WGS) entry which is preliminary data.</text>
</comment>
<organism evidence="3 4">
    <name type="scientific">Tetracentron sinense</name>
    <name type="common">Spur-leaf</name>
    <dbReference type="NCBI Taxonomy" id="13715"/>
    <lineage>
        <taxon>Eukaryota</taxon>
        <taxon>Viridiplantae</taxon>
        <taxon>Streptophyta</taxon>
        <taxon>Embryophyta</taxon>
        <taxon>Tracheophyta</taxon>
        <taxon>Spermatophyta</taxon>
        <taxon>Magnoliopsida</taxon>
        <taxon>Trochodendrales</taxon>
        <taxon>Trochodendraceae</taxon>
        <taxon>Tetracentron</taxon>
    </lineage>
</organism>
<dbReference type="Proteomes" id="UP000655225">
    <property type="component" value="Unassembled WGS sequence"/>
</dbReference>
<feature type="transmembrane region" description="Helical" evidence="2">
    <location>
        <begin position="246"/>
        <end position="272"/>
    </location>
</feature>
<gene>
    <name evidence="3" type="ORF">HHK36_007572</name>
</gene>
<keyword evidence="2" id="KW-0812">Transmembrane</keyword>
<dbReference type="OMA" id="WETRARD"/>
<keyword evidence="4" id="KW-1185">Reference proteome</keyword>
<keyword evidence="2" id="KW-0472">Membrane</keyword>
<evidence type="ECO:0000256" key="2">
    <source>
        <dbReference type="SAM" id="Phobius"/>
    </source>
</evidence>
<sequence length="351" mass="40333">MSDFRNPREPREEKETIKEQSIQDQSLEQNPSSSSISTQEWENRARDWLSTLQKGRNVTMNEVGAWIDSKQFSMPEELKSLPRSQIYEQILSIHKLMQQPNQIIVVDAKAEKKANEVEPAQARFQRTDQWRPVYSWLESLNKNQVVKSKEISDWLSENPKVKEQLYSRHSRNHLMHYIQKCHSKMLKRREKQKGLQHSNTTGPAKVHNHKATKLPVVLPCNSSSNLLKDNDIYLVRRKEAFLRYEMLVIALSLSLMITSAVCILTILVPFSLTELESQLTILLSKHKQVNLEPDSPSLLTHKDANNTNNQLFNMANEGGNIRITSSGASHYLDTEDVTVDGKSRHGIPLDS</sequence>
<dbReference type="OrthoDB" id="1886825at2759"/>
<feature type="region of interest" description="Disordered" evidence="1">
    <location>
        <begin position="1"/>
        <end position="40"/>
    </location>
</feature>
<dbReference type="EMBL" id="JABCRI010000004">
    <property type="protein sequence ID" value="KAF8408420.1"/>
    <property type="molecule type" value="Genomic_DNA"/>
</dbReference>
<dbReference type="AlphaFoldDB" id="A0A834ZMP4"/>
<protein>
    <submittedName>
        <fullName evidence="3">Uncharacterized protein</fullName>
    </submittedName>
</protein>
<feature type="compositionally biased region" description="Basic and acidic residues" evidence="1">
    <location>
        <begin position="1"/>
        <end position="18"/>
    </location>
</feature>
<feature type="compositionally biased region" description="Polar residues" evidence="1">
    <location>
        <begin position="19"/>
        <end position="40"/>
    </location>
</feature>
<name>A0A834ZMP4_TETSI</name>
<proteinExistence type="predicted"/>
<evidence type="ECO:0000256" key="1">
    <source>
        <dbReference type="SAM" id="MobiDB-lite"/>
    </source>
</evidence>